<sequence length="144" mass="15883">MSDAIAPSFSGLHHVAFTVRDLQASVTWYQRVFQAELVDGTLPHYGREWTGYAELVIEPRTGLAIGLHHNAGNKGEEFDEVRTGLDHVSLHVEGRAGLVAWSDWLDSLGIAHSGIQSVKEPFVYSVVVFRDIDNIQLEVMAVGV</sequence>
<accession>A0A2T0MQJ0</accession>
<keyword evidence="3" id="KW-1185">Reference proteome</keyword>
<dbReference type="GO" id="GO:0051213">
    <property type="term" value="F:dioxygenase activity"/>
    <property type="evidence" value="ECO:0007669"/>
    <property type="project" value="UniProtKB-KW"/>
</dbReference>
<dbReference type="SUPFAM" id="SSF54593">
    <property type="entry name" value="Glyoxalase/Bleomycin resistance protein/Dihydroxybiphenyl dioxygenase"/>
    <property type="match status" value="1"/>
</dbReference>
<organism evidence="2 3">
    <name type="scientific">Nonomuraea fuscirosea</name>
    <dbReference type="NCBI Taxonomy" id="1291556"/>
    <lineage>
        <taxon>Bacteria</taxon>
        <taxon>Bacillati</taxon>
        <taxon>Actinomycetota</taxon>
        <taxon>Actinomycetes</taxon>
        <taxon>Streptosporangiales</taxon>
        <taxon>Streptosporangiaceae</taxon>
        <taxon>Nonomuraea</taxon>
    </lineage>
</organism>
<evidence type="ECO:0000259" key="1">
    <source>
        <dbReference type="PROSITE" id="PS51819"/>
    </source>
</evidence>
<dbReference type="GO" id="GO:0016829">
    <property type="term" value="F:lyase activity"/>
    <property type="evidence" value="ECO:0007669"/>
    <property type="project" value="UniProtKB-KW"/>
</dbReference>
<dbReference type="PROSITE" id="PS51819">
    <property type="entry name" value="VOC"/>
    <property type="match status" value="1"/>
</dbReference>
<evidence type="ECO:0000313" key="2">
    <source>
        <dbReference type="EMBL" id="PRX60398.1"/>
    </source>
</evidence>
<dbReference type="Pfam" id="PF00903">
    <property type="entry name" value="Glyoxalase"/>
    <property type="match status" value="1"/>
</dbReference>
<feature type="domain" description="VOC" evidence="1">
    <location>
        <begin position="11"/>
        <end position="142"/>
    </location>
</feature>
<dbReference type="RefSeq" id="WP_106247138.1">
    <property type="nucleotide sequence ID" value="NZ_PVNG01000017.1"/>
</dbReference>
<dbReference type="InterPro" id="IPR029068">
    <property type="entry name" value="Glyas_Bleomycin-R_OHBP_Dase"/>
</dbReference>
<dbReference type="OrthoDB" id="115162at2"/>
<dbReference type="AlphaFoldDB" id="A0A2T0MQJ0"/>
<protein>
    <submittedName>
        <fullName evidence="2">Catechol 2,3-dioxygenase-like lactoylglutathione lyase family enzyme</fullName>
    </submittedName>
</protein>
<gene>
    <name evidence="2" type="ORF">B0I32_117165</name>
</gene>
<dbReference type="Proteomes" id="UP000238312">
    <property type="component" value="Unassembled WGS sequence"/>
</dbReference>
<keyword evidence="2" id="KW-0223">Dioxygenase</keyword>
<dbReference type="InterPro" id="IPR004360">
    <property type="entry name" value="Glyas_Fos-R_dOase_dom"/>
</dbReference>
<dbReference type="InterPro" id="IPR037523">
    <property type="entry name" value="VOC_core"/>
</dbReference>
<reference evidence="2 3" key="1">
    <citation type="submission" date="2018-03" db="EMBL/GenBank/DDBJ databases">
        <title>Genomic Encyclopedia of Type Strains, Phase III (KMG-III): the genomes of soil and plant-associated and newly described type strains.</title>
        <authorList>
            <person name="Whitman W."/>
        </authorList>
    </citation>
    <scope>NUCLEOTIDE SEQUENCE [LARGE SCALE GENOMIC DNA]</scope>
    <source>
        <strain evidence="2 3">CGMCC 4.7104</strain>
    </source>
</reference>
<dbReference type="EMBL" id="PVNG01000017">
    <property type="protein sequence ID" value="PRX60398.1"/>
    <property type="molecule type" value="Genomic_DNA"/>
</dbReference>
<dbReference type="Gene3D" id="3.10.180.10">
    <property type="entry name" value="2,3-Dihydroxybiphenyl 1,2-Dioxygenase, domain 1"/>
    <property type="match status" value="1"/>
</dbReference>
<proteinExistence type="predicted"/>
<name>A0A2T0MQJ0_9ACTN</name>
<keyword evidence="2" id="KW-0560">Oxidoreductase</keyword>
<comment type="caution">
    <text evidence="2">The sequence shown here is derived from an EMBL/GenBank/DDBJ whole genome shotgun (WGS) entry which is preliminary data.</text>
</comment>
<evidence type="ECO:0000313" key="3">
    <source>
        <dbReference type="Proteomes" id="UP000238312"/>
    </source>
</evidence>
<keyword evidence="2" id="KW-0456">Lyase</keyword>